<sequence length="180" mass="20153">MTSSQEHEVPQCIESLLSLVLADNHRFIPYHDATDAGVMKSVYNTIGLSGSCIRAKDGLESSQPLFRFSSLFPVPRNIWCRYTRRQYRNDAWNGFFKTYSTIDYGFQVRTPSLASASGATSTSTSPPSTPSPSPSTQLNRHALPFVLAAKKQTTRRFSIKRPDGSDVDLEEFRMGTVRHV</sequence>
<comment type="caution">
    <text evidence="2">The sequence shown here is derived from an EMBL/GenBank/DDBJ whole genome shotgun (WGS) entry which is preliminary data.</text>
</comment>
<feature type="region of interest" description="Disordered" evidence="1">
    <location>
        <begin position="115"/>
        <end position="138"/>
    </location>
</feature>
<keyword evidence="3" id="KW-1185">Reference proteome</keyword>
<evidence type="ECO:0000256" key="1">
    <source>
        <dbReference type="SAM" id="MobiDB-lite"/>
    </source>
</evidence>
<dbReference type="Proteomes" id="UP001465976">
    <property type="component" value="Unassembled WGS sequence"/>
</dbReference>
<evidence type="ECO:0000313" key="2">
    <source>
        <dbReference type="EMBL" id="KAL0574296.1"/>
    </source>
</evidence>
<accession>A0ABR3FG61</accession>
<evidence type="ECO:0000313" key="3">
    <source>
        <dbReference type="Proteomes" id="UP001465976"/>
    </source>
</evidence>
<gene>
    <name evidence="2" type="ORF">V5O48_007654</name>
</gene>
<name>A0ABR3FG61_9AGAR</name>
<protein>
    <submittedName>
        <fullName evidence="2">Uncharacterized protein</fullName>
    </submittedName>
</protein>
<dbReference type="EMBL" id="JBAHYK010000410">
    <property type="protein sequence ID" value="KAL0574296.1"/>
    <property type="molecule type" value="Genomic_DNA"/>
</dbReference>
<organism evidence="2 3">
    <name type="scientific">Marasmius crinis-equi</name>
    <dbReference type="NCBI Taxonomy" id="585013"/>
    <lineage>
        <taxon>Eukaryota</taxon>
        <taxon>Fungi</taxon>
        <taxon>Dikarya</taxon>
        <taxon>Basidiomycota</taxon>
        <taxon>Agaricomycotina</taxon>
        <taxon>Agaricomycetes</taxon>
        <taxon>Agaricomycetidae</taxon>
        <taxon>Agaricales</taxon>
        <taxon>Marasmiineae</taxon>
        <taxon>Marasmiaceae</taxon>
        <taxon>Marasmius</taxon>
    </lineage>
</organism>
<proteinExistence type="predicted"/>
<feature type="compositionally biased region" description="Low complexity" evidence="1">
    <location>
        <begin position="115"/>
        <end position="126"/>
    </location>
</feature>
<reference evidence="2 3" key="1">
    <citation type="submission" date="2024-02" db="EMBL/GenBank/DDBJ databases">
        <title>A draft genome for the cacao thread blight pathogen Marasmius crinis-equi.</title>
        <authorList>
            <person name="Cohen S.P."/>
            <person name="Baruah I.K."/>
            <person name="Amoako-Attah I."/>
            <person name="Bukari Y."/>
            <person name="Meinhardt L.W."/>
            <person name="Bailey B.A."/>
        </authorList>
    </citation>
    <scope>NUCLEOTIDE SEQUENCE [LARGE SCALE GENOMIC DNA]</scope>
    <source>
        <strain evidence="2 3">GH-76</strain>
    </source>
</reference>